<keyword evidence="12 18" id="KW-0548">Nucleotidyltransferase</keyword>
<feature type="transmembrane region" description="Helical" evidence="19">
    <location>
        <begin position="219"/>
        <end position="241"/>
    </location>
</feature>
<comment type="pathway">
    <text evidence="3 18">Phospholipid metabolism; CDP-diacylglycerol biosynthesis; CDP-diacylglycerol from sn-glycerol 3-phosphate: step 3/3.</text>
</comment>
<proteinExistence type="inferred from homology"/>
<accession>L2F5C4</accession>
<name>L2F5C4_9GAMM</name>
<gene>
    <name evidence="20" type="ORF">MOMA_06686</name>
</gene>
<feature type="transmembrane region" description="Helical" evidence="19">
    <location>
        <begin position="98"/>
        <end position="117"/>
    </location>
</feature>
<dbReference type="RefSeq" id="WP_009501774.1">
    <property type="nucleotide sequence ID" value="NZ_ANIN01000002.1"/>
</dbReference>
<dbReference type="PROSITE" id="PS01315">
    <property type="entry name" value="CDS"/>
    <property type="match status" value="1"/>
</dbReference>
<evidence type="ECO:0000256" key="8">
    <source>
        <dbReference type="ARBA" id="ARBA00022475"/>
    </source>
</evidence>
<evidence type="ECO:0000256" key="13">
    <source>
        <dbReference type="ARBA" id="ARBA00022989"/>
    </source>
</evidence>
<keyword evidence="13 19" id="KW-1133">Transmembrane helix</keyword>
<comment type="subcellular location">
    <subcellularLocation>
        <location evidence="2">Cell membrane</location>
        <topology evidence="2">Multi-pass membrane protein</topology>
    </subcellularLocation>
</comment>
<dbReference type="EMBL" id="ANIN01000002">
    <property type="protein sequence ID" value="ELA08227.1"/>
    <property type="molecule type" value="Genomic_DNA"/>
</dbReference>
<evidence type="ECO:0000313" key="20">
    <source>
        <dbReference type="EMBL" id="ELA08227.1"/>
    </source>
</evidence>
<dbReference type="GO" id="GO:0005886">
    <property type="term" value="C:plasma membrane"/>
    <property type="evidence" value="ECO:0007669"/>
    <property type="project" value="UniProtKB-SubCell"/>
</dbReference>
<protein>
    <recommendedName>
        <fullName evidence="7 18">Phosphatidate cytidylyltransferase</fullName>
        <ecNumber evidence="6 18">2.7.7.41</ecNumber>
    </recommendedName>
</protein>
<keyword evidence="15 19" id="KW-0472">Membrane</keyword>
<evidence type="ECO:0000256" key="1">
    <source>
        <dbReference type="ARBA" id="ARBA00001698"/>
    </source>
</evidence>
<feature type="transmembrane region" description="Helical" evidence="19">
    <location>
        <begin position="129"/>
        <end position="148"/>
    </location>
</feature>
<evidence type="ECO:0000256" key="18">
    <source>
        <dbReference type="RuleBase" id="RU003938"/>
    </source>
</evidence>
<dbReference type="GO" id="GO:0004605">
    <property type="term" value="F:phosphatidate cytidylyltransferase activity"/>
    <property type="evidence" value="ECO:0007669"/>
    <property type="project" value="UniProtKB-EC"/>
</dbReference>
<evidence type="ECO:0000256" key="5">
    <source>
        <dbReference type="ARBA" id="ARBA00010185"/>
    </source>
</evidence>
<evidence type="ECO:0000256" key="12">
    <source>
        <dbReference type="ARBA" id="ARBA00022695"/>
    </source>
</evidence>
<feature type="transmembrane region" description="Helical" evidence="19">
    <location>
        <begin position="194"/>
        <end position="213"/>
    </location>
</feature>
<keyword evidence="9" id="KW-0444">Lipid biosynthesis</keyword>
<comment type="caution">
    <text evidence="20">The sequence shown here is derived from an EMBL/GenBank/DDBJ whole genome shotgun (WGS) entry which is preliminary data.</text>
</comment>
<dbReference type="Pfam" id="PF01148">
    <property type="entry name" value="CTP_transf_1"/>
    <property type="match status" value="1"/>
</dbReference>
<organism evidence="20 21">
    <name type="scientific">Moraxella macacae 0408225</name>
    <dbReference type="NCBI Taxonomy" id="1230338"/>
    <lineage>
        <taxon>Bacteria</taxon>
        <taxon>Pseudomonadati</taxon>
        <taxon>Pseudomonadota</taxon>
        <taxon>Gammaproteobacteria</taxon>
        <taxon>Moraxellales</taxon>
        <taxon>Moraxellaceae</taxon>
        <taxon>Moraxella</taxon>
    </lineage>
</organism>
<feature type="transmembrane region" description="Helical" evidence="19">
    <location>
        <begin position="154"/>
        <end position="173"/>
    </location>
</feature>
<evidence type="ECO:0000256" key="7">
    <source>
        <dbReference type="ARBA" id="ARBA00019373"/>
    </source>
</evidence>
<keyword evidence="14" id="KW-0443">Lipid metabolism</keyword>
<dbReference type="Proteomes" id="UP000023795">
    <property type="component" value="Unassembled WGS sequence"/>
</dbReference>
<keyword evidence="8" id="KW-1003">Cell membrane</keyword>
<sequence>MWQRIKTAIVLLIIVGVAMFATQSNVLIIPLLLVMVTVSGYEWAKMLPPLSSLPNQFLYRGRADETALPRQQKHHAMYALCVLTFALISLFLPKIWVIWWGLASVVWLFAINWVANFPNKTKHWYGKRLILVGLIILIATVTAMYSLWQVSAWWLLYVFVLVWCADSGAYFVGRKFGKRKMSPHVSPNKSIEGLIGGVATGVIVVFGVSLGLLSDWSGVAIGLFLLLSLTTIVISVFGDLFESMMKRHAGIKDSGWILPGHGGVLDRIDSQLSAMPVFALGFWLMNYFHLI</sequence>
<evidence type="ECO:0000256" key="19">
    <source>
        <dbReference type="SAM" id="Phobius"/>
    </source>
</evidence>
<evidence type="ECO:0000256" key="6">
    <source>
        <dbReference type="ARBA" id="ARBA00012487"/>
    </source>
</evidence>
<evidence type="ECO:0000256" key="16">
    <source>
        <dbReference type="ARBA" id="ARBA00023209"/>
    </source>
</evidence>
<dbReference type="eggNOG" id="COG0575">
    <property type="taxonomic scope" value="Bacteria"/>
</dbReference>
<dbReference type="PANTHER" id="PTHR46382:SF1">
    <property type="entry name" value="PHOSPHATIDATE CYTIDYLYLTRANSFERASE"/>
    <property type="match status" value="1"/>
</dbReference>
<dbReference type="UniPathway" id="UPA00557">
    <property type="reaction ID" value="UER00614"/>
</dbReference>
<dbReference type="PANTHER" id="PTHR46382">
    <property type="entry name" value="PHOSPHATIDATE CYTIDYLYLTRANSFERASE"/>
    <property type="match status" value="1"/>
</dbReference>
<keyword evidence="16" id="KW-0594">Phospholipid biosynthesis</keyword>
<evidence type="ECO:0000256" key="14">
    <source>
        <dbReference type="ARBA" id="ARBA00023098"/>
    </source>
</evidence>
<keyword evidence="11 18" id="KW-0812">Transmembrane</keyword>
<comment type="similarity">
    <text evidence="5 18">Belongs to the CDS family.</text>
</comment>
<dbReference type="InterPro" id="IPR000374">
    <property type="entry name" value="PC_trans"/>
</dbReference>
<evidence type="ECO:0000256" key="3">
    <source>
        <dbReference type="ARBA" id="ARBA00005119"/>
    </source>
</evidence>
<keyword evidence="17" id="KW-1208">Phospholipid metabolism</keyword>
<dbReference type="PATRIC" id="fig|1230338.3.peg.1428"/>
<feature type="transmembrane region" description="Helical" evidence="19">
    <location>
        <begin position="5"/>
        <end position="21"/>
    </location>
</feature>
<dbReference type="EC" id="2.7.7.41" evidence="6 18"/>
<dbReference type="OrthoDB" id="9799199at2"/>
<dbReference type="AlphaFoldDB" id="L2F5C4"/>
<evidence type="ECO:0000256" key="2">
    <source>
        <dbReference type="ARBA" id="ARBA00004651"/>
    </source>
</evidence>
<evidence type="ECO:0000256" key="9">
    <source>
        <dbReference type="ARBA" id="ARBA00022516"/>
    </source>
</evidence>
<keyword evidence="10 18" id="KW-0808">Transferase</keyword>
<evidence type="ECO:0000256" key="10">
    <source>
        <dbReference type="ARBA" id="ARBA00022679"/>
    </source>
</evidence>
<keyword evidence="21" id="KW-1185">Reference proteome</keyword>
<comment type="catalytic activity">
    <reaction evidence="1 18">
        <text>a 1,2-diacyl-sn-glycero-3-phosphate + CTP + H(+) = a CDP-1,2-diacyl-sn-glycerol + diphosphate</text>
        <dbReference type="Rhea" id="RHEA:16229"/>
        <dbReference type="ChEBI" id="CHEBI:15378"/>
        <dbReference type="ChEBI" id="CHEBI:33019"/>
        <dbReference type="ChEBI" id="CHEBI:37563"/>
        <dbReference type="ChEBI" id="CHEBI:58332"/>
        <dbReference type="ChEBI" id="CHEBI:58608"/>
        <dbReference type="EC" id="2.7.7.41"/>
    </reaction>
</comment>
<evidence type="ECO:0000256" key="17">
    <source>
        <dbReference type="ARBA" id="ARBA00023264"/>
    </source>
</evidence>
<evidence type="ECO:0000256" key="4">
    <source>
        <dbReference type="ARBA" id="ARBA00005189"/>
    </source>
</evidence>
<evidence type="ECO:0000256" key="11">
    <source>
        <dbReference type="ARBA" id="ARBA00022692"/>
    </source>
</evidence>
<dbReference type="GO" id="GO:0016024">
    <property type="term" value="P:CDP-diacylglycerol biosynthetic process"/>
    <property type="evidence" value="ECO:0007669"/>
    <property type="project" value="UniProtKB-UniPathway"/>
</dbReference>
<comment type="pathway">
    <text evidence="4">Lipid metabolism.</text>
</comment>
<dbReference type="STRING" id="1230338.MOMA_06686"/>
<evidence type="ECO:0000313" key="21">
    <source>
        <dbReference type="Proteomes" id="UP000023795"/>
    </source>
</evidence>
<evidence type="ECO:0000256" key="15">
    <source>
        <dbReference type="ARBA" id="ARBA00023136"/>
    </source>
</evidence>
<reference evidence="20 21" key="1">
    <citation type="journal article" date="2013" name="Genome Announc.">
        <title>Genome Sequence of Moraxella macacae 0408225, a Novel Bacterial Species Isolated from a Cynomolgus Macaque with Epistaxis.</title>
        <authorList>
            <person name="Ladner J.T."/>
            <person name="Whitehouse C.A."/>
            <person name="Koroleva G.I."/>
            <person name="Palacios G.F."/>
        </authorList>
    </citation>
    <scope>NUCLEOTIDE SEQUENCE [LARGE SCALE GENOMIC DNA]</scope>
    <source>
        <strain evidence="20 21">0408225</strain>
    </source>
</reference>